<name>A0A1B1Y8M0_9FLAO</name>
<dbReference type="RefSeq" id="WP_068827896.1">
    <property type="nucleotide sequence ID" value="NZ_CP014224.1"/>
</dbReference>
<proteinExistence type="predicted"/>
<reference evidence="1 2" key="1">
    <citation type="submission" date="2016-02" db="EMBL/GenBank/DDBJ databases">
        <authorList>
            <person name="Wen L."/>
            <person name="He K."/>
            <person name="Yang H."/>
        </authorList>
    </citation>
    <scope>NUCLEOTIDE SEQUENCE [LARGE SCALE GENOMIC DNA]</scope>
    <source>
        <strain evidence="1 2">CZ1127</strain>
    </source>
</reference>
<dbReference type="Pfam" id="PF14092">
    <property type="entry name" value="DUF4270"/>
    <property type="match status" value="1"/>
</dbReference>
<sequence>MNLLKRKSLKTIAAFGTMVFFMSCTNDVVTTTGGLINNNNFVKDTINLEPVLSTVNIDTVRTNLLSTYLLGEYTDAKLGNLKASIVGQLAPSLYPLKRTTAETPGEVTTSDVEVTLELPLTLVNKEDSTIEFDVANFVGDVNSSIDVTVSTFTTYLEQLNANGASRVYYSNGTNDAASKEDLGTETVLGSRENIFLGVSYTEADTLKITLDNTYFESKLNELDALDISNSEDFRLFFKGLKVTATKDGLGYAVPFNLSLARLRIMYKNTDALNTETNEELTFKFQGVVYDLYEHDHANSNEADKVYVQGAGGYETSVDISSFITANSVASQSENWLINQAKLKIYVDEINDQTLQSFYLYGIKSDGTLAVVNDYITLGVGDVNGVVGYEDIENEEHPYILFYITDFIKAALAEGEVAELRIKARETTENTSINLSSSIPKGALLLSNDTDNTDNIDKTPNLEVIYSKIE</sequence>
<organism evidence="1 2">
    <name type="scientific">Wenyingzhuangia fucanilytica</name>
    <dbReference type="NCBI Taxonomy" id="1790137"/>
    <lineage>
        <taxon>Bacteria</taxon>
        <taxon>Pseudomonadati</taxon>
        <taxon>Bacteroidota</taxon>
        <taxon>Flavobacteriia</taxon>
        <taxon>Flavobacteriales</taxon>
        <taxon>Flavobacteriaceae</taxon>
        <taxon>Wenyingzhuangia</taxon>
    </lineage>
</organism>
<dbReference type="EMBL" id="CP014224">
    <property type="protein sequence ID" value="ANW97069.1"/>
    <property type="molecule type" value="Genomic_DNA"/>
</dbReference>
<dbReference type="Proteomes" id="UP000092967">
    <property type="component" value="Chromosome"/>
</dbReference>
<evidence type="ECO:0008006" key="3">
    <source>
        <dbReference type="Google" id="ProtNLM"/>
    </source>
</evidence>
<gene>
    <name evidence="1" type="ORF">AXE80_12575</name>
</gene>
<accession>A0A1B1Y8M0</accession>
<dbReference type="InterPro" id="IPR025366">
    <property type="entry name" value="DUF4270"/>
</dbReference>
<dbReference type="STRING" id="1790137.AXE80_12575"/>
<keyword evidence="2" id="KW-1185">Reference proteome</keyword>
<evidence type="ECO:0000313" key="1">
    <source>
        <dbReference type="EMBL" id="ANW97069.1"/>
    </source>
</evidence>
<dbReference type="AlphaFoldDB" id="A0A1B1Y8M0"/>
<dbReference type="PROSITE" id="PS51257">
    <property type="entry name" value="PROKAR_LIPOPROTEIN"/>
    <property type="match status" value="1"/>
</dbReference>
<dbReference type="KEGG" id="wfu:AXE80_12575"/>
<protein>
    <recommendedName>
        <fullName evidence="3">DUF4270 domain-containing protein</fullName>
    </recommendedName>
</protein>
<dbReference type="OrthoDB" id="1466062at2"/>
<evidence type="ECO:0000313" key="2">
    <source>
        <dbReference type="Proteomes" id="UP000092967"/>
    </source>
</evidence>